<evidence type="ECO:0000256" key="11">
    <source>
        <dbReference type="ARBA" id="ARBA00023136"/>
    </source>
</evidence>
<evidence type="ECO:0000256" key="9">
    <source>
        <dbReference type="ARBA" id="ARBA00022989"/>
    </source>
</evidence>
<keyword evidence="11" id="KW-0472">Membrane</keyword>
<dbReference type="KEGG" id="adu:127741099"/>
<evidence type="ECO:0000256" key="3">
    <source>
        <dbReference type="ARBA" id="ARBA00004922"/>
    </source>
</evidence>
<dbReference type="InterPro" id="IPR002659">
    <property type="entry name" value="Glyco_trans_31"/>
</dbReference>
<dbReference type="Proteomes" id="UP000515211">
    <property type="component" value="Chromosome 8"/>
</dbReference>
<keyword evidence="13" id="KW-1185">Reference proteome</keyword>
<comment type="cofactor">
    <cofactor evidence="1">
        <name>Mn(2+)</name>
        <dbReference type="ChEBI" id="CHEBI:29035"/>
    </cofactor>
</comment>
<sequence>MKDLVLGSILDIFPSFSLEQLLKVWLQIKYAKGEQGFEHVMLPENVHEPALSTRSLGSFTIVPTCVASSLLIENLSSFFHSISKPGGILDKAIEAEDKKHGDFLRLDHVKEYLELSAKTKTYFVIAVNLWDADFYKKLMIMFI</sequence>
<dbReference type="GeneID" id="127741099"/>
<evidence type="ECO:0000256" key="2">
    <source>
        <dbReference type="ARBA" id="ARBA00004323"/>
    </source>
</evidence>
<protein>
    <submittedName>
        <fullName evidence="14">Uncharacterized protein LOC127741099</fullName>
    </submittedName>
</protein>
<name>A0A9C6TGY4_ARADU</name>
<organism evidence="13 14">
    <name type="scientific">Arachis duranensis</name>
    <name type="common">Wild peanut</name>
    <dbReference type="NCBI Taxonomy" id="130453"/>
    <lineage>
        <taxon>Eukaryota</taxon>
        <taxon>Viridiplantae</taxon>
        <taxon>Streptophyta</taxon>
        <taxon>Embryophyta</taxon>
        <taxon>Tracheophyta</taxon>
        <taxon>Spermatophyta</taxon>
        <taxon>Magnoliopsida</taxon>
        <taxon>eudicotyledons</taxon>
        <taxon>Gunneridae</taxon>
        <taxon>Pentapetalae</taxon>
        <taxon>rosids</taxon>
        <taxon>fabids</taxon>
        <taxon>Fabales</taxon>
        <taxon>Fabaceae</taxon>
        <taxon>Papilionoideae</taxon>
        <taxon>50 kb inversion clade</taxon>
        <taxon>dalbergioids sensu lato</taxon>
        <taxon>Dalbergieae</taxon>
        <taxon>Pterocarpus clade</taxon>
        <taxon>Arachis</taxon>
    </lineage>
</organism>
<gene>
    <name evidence="14" type="primary">LOC127741099</name>
</gene>
<evidence type="ECO:0000256" key="5">
    <source>
        <dbReference type="ARBA" id="ARBA00022676"/>
    </source>
</evidence>
<keyword evidence="8" id="KW-0735">Signal-anchor</keyword>
<evidence type="ECO:0000256" key="6">
    <source>
        <dbReference type="ARBA" id="ARBA00022679"/>
    </source>
</evidence>
<evidence type="ECO:0000256" key="7">
    <source>
        <dbReference type="ARBA" id="ARBA00022692"/>
    </source>
</evidence>
<evidence type="ECO:0000313" key="13">
    <source>
        <dbReference type="Proteomes" id="UP000515211"/>
    </source>
</evidence>
<keyword evidence="5" id="KW-0328">Glycosyltransferase</keyword>
<keyword evidence="7" id="KW-0812">Transmembrane</keyword>
<proteinExistence type="inferred from homology"/>
<keyword evidence="6" id="KW-0808">Transferase</keyword>
<evidence type="ECO:0000256" key="8">
    <source>
        <dbReference type="ARBA" id="ARBA00022968"/>
    </source>
</evidence>
<keyword evidence="12" id="KW-0464">Manganese</keyword>
<dbReference type="AlphaFoldDB" id="A0A9C6TGY4"/>
<dbReference type="GO" id="GO:0000139">
    <property type="term" value="C:Golgi membrane"/>
    <property type="evidence" value="ECO:0007669"/>
    <property type="project" value="UniProtKB-SubCell"/>
</dbReference>
<dbReference type="RefSeq" id="XP_052108583.1">
    <property type="nucleotide sequence ID" value="XM_052252623.1"/>
</dbReference>
<evidence type="ECO:0000313" key="14">
    <source>
        <dbReference type="RefSeq" id="XP_052108583.1"/>
    </source>
</evidence>
<dbReference type="GO" id="GO:0016758">
    <property type="term" value="F:hexosyltransferase activity"/>
    <property type="evidence" value="ECO:0007669"/>
    <property type="project" value="InterPro"/>
</dbReference>
<comment type="pathway">
    <text evidence="3">Protein modification; protein glycosylation.</text>
</comment>
<evidence type="ECO:0000256" key="12">
    <source>
        <dbReference type="ARBA" id="ARBA00023211"/>
    </source>
</evidence>
<keyword evidence="10" id="KW-0333">Golgi apparatus</keyword>
<evidence type="ECO:0000256" key="1">
    <source>
        <dbReference type="ARBA" id="ARBA00001936"/>
    </source>
</evidence>
<dbReference type="Pfam" id="PF01762">
    <property type="entry name" value="Galactosyl_T"/>
    <property type="match status" value="1"/>
</dbReference>
<keyword evidence="9" id="KW-1133">Transmembrane helix</keyword>
<evidence type="ECO:0000256" key="4">
    <source>
        <dbReference type="ARBA" id="ARBA00008661"/>
    </source>
</evidence>
<accession>A0A9C6TGY4</accession>
<comment type="similarity">
    <text evidence="4">Belongs to the glycosyltransferase 31 family.</text>
</comment>
<comment type="subcellular location">
    <subcellularLocation>
        <location evidence="2">Golgi apparatus membrane</location>
        <topology evidence="2">Single-pass type II membrane protein</topology>
    </subcellularLocation>
</comment>
<evidence type="ECO:0000256" key="10">
    <source>
        <dbReference type="ARBA" id="ARBA00023034"/>
    </source>
</evidence>
<reference evidence="14" key="2">
    <citation type="submission" date="2025-08" db="UniProtKB">
        <authorList>
            <consortium name="RefSeq"/>
        </authorList>
    </citation>
    <scope>IDENTIFICATION</scope>
    <source>
        <tissue evidence="14">Whole plant</tissue>
    </source>
</reference>
<reference evidence="13" key="1">
    <citation type="journal article" date="2016" name="Nat. Genet.">
        <title>The genome sequences of Arachis duranensis and Arachis ipaensis, the diploid ancestors of cultivated peanut.</title>
        <authorList>
            <person name="Bertioli D.J."/>
            <person name="Cannon S.B."/>
            <person name="Froenicke L."/>
            <person name="Huang G."/>
            <person name="Farmer A.D."/>
            <person name="Cannon E.K."/>
            <person name="Liu X."/>
            <person name="Gao D."/>
            <person name="Clevenger J."/>
            <person name="Dash S."/>
            <person name="Ren L."/>
            <person name="Moretzsohn M.C."/>
            <person name="Shirasawa K."/>
            <person name="Huang W."/>
            <person name="Vidigal B."/>
            <person name="Abernathy B."/>
            <person name="Chu Y."/>
            <person name="Niederhuth C.E."/>
            <person name="Umale P."/>
            <person name="Araujo A.C."/>
            <person name="Kozik A."/>
            <person name="Kim K.D."/>
            <person name="Burow M.D."/>
            <person name="Varshney R.K."/>
            <person name="Wang X."/>
            <person name="Zhang X."/>
            <person name="Barkley N."/>
            <person name="Guimaraes P.M."/>
            <person name="Isobe S."/>
            <person name="Guo B."/>
            <person name="Liao B."/>
            <person name="Stalker H.T."/>
            <person name="Schmitz R.J."/>
            <person name="Scheffler B.E."/>
            <person name="Leal-Bertioli S.C."/>
            <person name="Xun X."/>
            <person name="Jackson S.A."/>
            <person name="Michelmore R."/>
            <person name="Ozias-Akins P."/>
        </authorList>
    </citation>
    <scope>NUCLEOTIDE SEQUENCE [LARGE SCALE GENOMIC DNA]</scope>
    <source>
        <strain evidence="13">cv. V14167</strain>
    </source>
</reference>